<feature type="transmembrane region" description="Helical" evidence="6">
    <location>
        <begin position="289"/>
        <end position="305"/>
    </location>
</feature>
<name>A0A0U1QTD7_YERP3</name>
<dbReference type="CDD" id="cd06173">
    <property type="entry name" value="MFS_MefA_like"/>
    <property type="match status" value="1"/>
</dbReference>
<feature type="transmembrane region" description="Helical" evidence="6">
    <location>
        <begin position="165"/>
        <end position="185"/>
    </location>
</feature>
<feature type="transmembrane region" description="Helical" evidence="6">
    <location>
        <begin position="311"/>
        <end position="329"/>
    </location>
</feature>
<dbReference type="Proteomes" id="UP000002412">
    <property type="component" value="Plasmid p_153kb"/>
</dbReference>
<dbReference type="InterPro" id="IPR036259">
    <property type="entry name" value="MFS_trans_sf"/>
</dbReference>
<feature type="domain" description="Major facilitator superfamily (MFS) profile" evidence="7">
    <location>
        <begin position="1"/>
        <end position="401"/>
    </location>
</feature>
<dbReference type="EMBL" id="CP000719">
    <property type="protein sequence ID" value="ABS45646.1"/>
    <property type="molecule type" value="Genomic_DNA"/>
</dbReference>
<organism evidence="8 9">
    <name type="scientific">Yersinia pseudotuberculosis serotype O:1b (strain IP 31758)</name>
    <dbReference type="NCBI Taxonomy" id="349747"/>
    <lineage>
        <taxon>Bacteria</taxon>
        <taxon>Pseudomonadati</taxon>
        <taxon>Pseudomonadota</taxon>
        <taxon>Gammaproteobacteria</taxon>
        <taxon>Enterobacterales</taxon>
        <taxon>Yersiniaceae</taxon>
        <taxon>Yersinia</taxon>
    </lineage>
</organism>
<accession>A0A0U1QTD7</accession>
<evidence type="ECO:0000256" key="4">
    <source>
        <dbReference type="ARBA" id="ARBA00022989"/>
    </source>
</evidence>
<keyword evidence="3 6" id="KW-0812">Transmembrane</keyword>
<dbReference type="PANTHER" id="PTHR23513">
    <property type="entry name" value="INTEGRAL MEMBRANE EFFLUX PROTEIN-RELATED"/>
    <property type="match status" value="1"/>
</dbReference>
<keyword evidence="5 6" id="KW-0472">Membrane</keyword>
<dbReference type="Pfam" id="PF07690">
    <property type="entry name" value="MFS_1"/>
    <property type="match status" value="1"/>
</dbReference>
<dbReference type="GO" id="GO:0005886">
    <property type="term" value="C:plasma membrane"/>
    <property type="evidence" value="ECO:0007669"/>
    <property type="project" value="UniProtKB-SubCell"/>
</dbReference>
<dbReference type="RefSeq" id="WP_011988490.1">
    <property type="nucleotide sequence ID" value="NC_009705.1"/>
</dbReference>
<feature type="transmembrane region" description="Helical" evidence="6">
    <location>
        <begin position="139"/>
        <end position="159"/>
    </location>
</feature>
<evidence type="ECO:0000256" key="1">
    <source>
        <dbReference type="ARBA" id="ARBA00004651"/>
    </source>
</evidence>
<evidence type="ECO:0000256" key="6">
    <source>
        <dbReference type="SAM" id="Phobius"/>
    </source>
</evidence>
<evidence type="ECO:0000313" key="8">
    <source>
        <dbReference type="EMBL" id="ABS45646.1"/>
    </source>
</evidence>
<feature type="transmembrane region" description="Helical" evidence="6">
    <location>
        <begin position="262"/>
        <end position="282"/>
    </location>
</feature>
<keyword evidence="4 6" id="KW-1133">Transmembrane helix</keyword>
<dbReference type="KEGG" id="ypi:YpsIP31758_B0066"/>
<feature type="transmembrane region" description="Helical" evidence="6">
    <location>
        <begin position="227"/>
        <end position="250"/>
    </location>
</feature>
<evidence type="ECO:0000259" key="7">
    <source>
        <dbReference type="PROSITE" id="PS50850"/>
    </source>
</evidence>
<evidence type="ECO:0000256" key="2">
    <source>
        <dbReference type="ARBA" id="ARBA00022475"/>
    </source>
</evidence>
<keyword evidence="2" id="KW-1003">Cell membrane</keyword>
<feature type="transmembrane region" description="Helical" evidence="6">
    <location>
        <begin position="350"/>
        <end position="371"/>
    </location>
</feature>
<feature type="transmembrane region" description="Helical" evidence="6">
    <location>
        <begin position="100"/>
        <end position="118"/>
    </location>
</feature>
<dbReference type="SUPFAM" id="SSF103473">
    <property type="entry name" value="MFS general substrate transporter"/>
    <property type="match status" value="1"/>
</dbReference>
<dbReference type="PROSITE" id="PS50850">
    <property type="entry name" value="MFS"/>
    <property type="match status" value="1"/>
</dbReference>
<dbReference type="Gene3D" id="1.20.1250.20">
    <property type="entry name" value="MFS general substrate transporter like domains"/>
    <property type="match status" value="1"/>
</dbReference>
<evidence type="ECO:0000256" key="5">
    <source>
        <dbReference type="ARBA" id="ARBA00023136"/>
    </source>
</evidence>
<feature type="transmembrane region" description="Helical" evidence="6">
    <location>
        <begin position="377"/>
        <end position="393"/>
    </location>
</feature>
<feature type="transmembrane region" description="Helical" evidence="6">
    <location>
        <begin position="45"/>
        <end position="63"/>
    </location>
</feature>
<dbReference type="InterPro" id="IPR011701">
    <property type="entry name" value="MFS"/>
</dbReference>
<gene>
    <name evidence="8" type="ordered locus">YpsIP31758_B0066</name>
</gene>
<keyword evidence="8" id="KW-0614">Plasmid</keyword>
<reference evidence="8 9" key="1">
    <citation type="journal article" date="2007" name="PLoS Genet.">
        <title>The complete genome sequence of Yersinia pseudotuberculosis IP31758, the causative agent of Far East scarlet-like fever.</title>
        <authorList>
            <person name="Eppinger M."/>
            <person name="Rosovitz M.J."/>
            <person name="Fricke W.F."/>
            <person name="Rasko D.A."/>
            <person name="Kokorina G."/>
            <person name="Fayolle C."/>
            <person name="Lindler L.E."/>
            <person name="Carniel E."/>
            <person name="Ravel J."/>
        </authorList>
    </citation>
    <scope>NUCLEOTIDE SEQUENCE [LARGE SCALE GENOMIC DNA]</scope>
    <source>
        <strain evidence="8 9">IP 31758</strain>
        <plasmid evidence="9">Plasmid plasmid_153kb</plasmid>
    </source>
</reference>
<protein>
    <submittedName>
        <fullName evidence="8">Putative membrane protein</fullName>
    </submittedName>
</protein>
<evidence type="ECO:0000256" key="3">
    <source>
        <dbReference type="ARBA" id="ARBA00022692"/>
    </source>
</evidence>
<geneLocation type="plasmid" evidence="9">
    <name>plasmid_153kb</name>
</geneLocation>
<evidence type="ECO:0000313" key="9">
    <source>
        <dbReference type="Proteomes" id="UP000002412"/>
    </source>
</evidence>
<proteinExistence type="predicted"/>
<dbReference type="AlphaFoldDB" id="A0A0U1QTD7"/>
<sequence length="410" mass="45562">MKTLFQNKRFVAWATGLACDRLGNAMYSVVLPLMVYHMTSSLKNMAIVTICQFLPRVFPGIYIGSVVDIFNKKNVFIIALIFQFLCSLAIAVMYTADMLHFGLLCLLAAATSIGFEFSRTTEMTLVPTLFAEQRVEATTVLASVHTAMFMVGPLLGALLLDYLNYSALLLFNAFSSLAPLCANYWTRIPSNLFSAHIATGVRAKLTLTNDSLREAFRTIFFNKGLQFLMLFIITITLATGGLELLIIFYIKNRLHVSDEFASLMYAMGAAGMFCGSLLVPVFKKLARKTFLLVTLAMIASGIMLFQSDKLWILLVAQWMTFMGVFACMVTQDLIIQECAPAGMLGRISGLIRITNSAMIALSTLFLTSLAAVLNIKVVFIIVFLIVLVALVFTRNRHFSVYQNNNMENKN</sequence>
<comment type="subcellular location">
    <subcellularLocation>
        <location evidence="1">Cell membrane</location>
        <topology evidence="1">Multi-pass membrane protein</topology>
    </subcellularLocation>
</comment>
<dbReference type="PANTHER" id="PTHR23513:SF6">
    <property type="entry name" value="MAJOR FACILITATOR SUPERFAMILY ASSOCIATED DOMAIN-CONTAINING PROTEIN"/>
    <property type="match status" value="1"/>
</dbReference>
<feature type="transmembrane region" description="Helical" evidence="6">
    <location>
        <begin position="75"/>
        <end position="94"/>
    </location>
</feature>
<dbReference type="HOGENOM" id="CLU_670748_0_0_6"/>
<dbReference type="InterPro" id="IPR020846">
    <property type="entry name" value="MFS_dom"/>
</dbReference>
<dbReference type="GO" id="GO:0022857">
    <property type="term" value="F:transmembrane transporter activity"/>
    <property type="evidence" value="ECO:0007669"/>
    <property type="project" value="InterPro"/>
</dbReference>